<feature type="non-terminal residue" evidence="2">
    <location>
        <position position="443"/>
    </location>
</feature>
<dbReference type="Proteomes" id="UP000836841">
    <property type="component" value="Chromosome 3"/>
</dbReference>
<dbReference type="Gene3D" id="1.20.1280.50">
    <property type="match status" value="1"/>
</dbReference>
<dbReference type="PANTHER" id="PTHR47123:SF15">
    <property type="entry name" value="F-BOX PROTEIN SKIP23"/>
    <property type="match status" value="1"/>
</dbReference>
<dbReference type="EMBL" id="OU466859">
    <property type="protein sequence ID" value="CAH2051507.1"/>
    <property type="molecule type" value="Genomic_DNA"/>
</dbReference>
<evidence type="ECO:0000313" key="3">
    <source>
        <dbReference type="Proteomes" id="UP000836841"/>
    </source>
</evidence>
<dbReference type="InterPro" id="IPR005174">
    <property type="entry name" value="KIB1-4_b-propeller"/>
</dbReference>
<dbReference type="SMART" id="SM00256">
    <property type="entry name" value="FBOX"/>
    <property type="match status" value="1"/>
</dbReference>
<dbReference type="InterPro" id="IPR051304">
    <property type="entry name" value="SCF_F-box_domain"/>
</dbReference>
<sequence length="443" mass="50190">SSTWVEERLKKLTRYRFGLCRVGSDRLSGGKAFNPSSMVDWATLPKDLLDLISKCLDSSFDLVQFRSVCSSWRSAAEPKRPLPTHNLPILPENGASFFPDSAVGFRLSQRSILLIKPHEEPHSGDADLFGWLVKVEEDLNVPRKVTLLDPLSNRVHSLPEHFPRSLDMSRFKVRELGSEFKLNYFNNVGDIVNTLFLEKAVVKYLDSDAESYKFVLLTIHVSGKLAVFRSWDRAWTVINDMPSPYDDVMLFDGRFFAVDNNGRTVVVDFSSLKLTLAASPVYGGDKKFLIESCGEMLLVDMYLSMEEVDGDPGFAEAILQHHAFYVNERTVKFKVFRFVERENSWVEVNDLGDKMLFLGDDCTFSASASDILPHCEGSSVFFNGNVFNEDNLGGMQDRDLGVFDFRTGKIELVQTLPEYAKLFWPPPPWITTSHERGETSSRS</sequence>
<dbReference type="Pfam" id="PF03478">
    <property type="entry name" value="Beta-prop_KIB1-4"/>
    <property type="match status" value="1"/>
</dbReference>
<dbReference type="SUPFAM" id="SSF81383">
    <property type="entry name" value="F-box domain"/>
    <property type="match status" value="1"/>
</dbReference>
<dbReference type="CDD" id="cd09917">
    <property type="entry name" value="F-box_SF"/>
    <property type="match status" value="1"/>
</dbReference>
<feature type="domain" description="F-box" evidence="1">
    <location>
        <begin position="44"/>
        <end position="85"/>
    </location>
</feature>
<evidence type="ECO:0000259" key="1">
    <source>
        <dbReference type="SMART" id="SM00256"/>
    </source>
</evidence>
<keyword evidence="3" id="KW-1185">Reference proteome</keyword>
<accession>A0AAU9RUN1</accession>
<dbReference type="InterPro" id="IPR001810">
    <property type="entry name" value="F-box_dom"/>
</dbReference>
<dbReference type="AlphaFoldDB" id="A0AAU9RUN1"/>
<organism evidence="2 3">
    <name type="scientific">Thlaspi arvense</name>
    <name type="common">Field penny-cress</name>
    <dbReference type="NCBI Taxonomy" id="13288"/>
    <lineage>
        <taxon>Eukaryota</taxon>
        <taxon>Viridiplantae</taxon>
        <taxon>Streptophyta</taxon>
        <taxon>Embryophyta</taxon>
        <taxon>Tracheophyta</taxon>
        <taxon>Spermatophyta</taxon>
        <taxon>Magnoliopsida</taxon>
        <taxon>eudicotyledons</taxon>
        <taxon>Gunneridae</taxon>
        <taxon>Pentapetalae</taxon>
        <taxon>rosids</taxon>
        <taxon>malvids</taxon>
        <taxon>Brassicales</taxon>
        <taxon>Brassicaceae</taxon>
        <taxon>Thlaspideae</taxon>
        <taxon>Thlaspi</taxon>
    </lineage>
</organism>
<gene>
    <name evidence="2" type="ORF">TAV2_LOCUS11820</name>
</gene>
<dbReference type="PANTHER" id="PTHR47123">
    <property type="entry name" value="F-BOX PROTEIN SKIP23"/>
    <property type="match status" value="1"/>
</dbReference>
<evidence type="ECO:0000313" key="2">
    <source>
        <dbReference type="EMBL" id="CAH2051507.1"/>
    </source>
</evidence>
<reference evidence="2 3" key="1">
    <citation type="submission" date="2022-03" db="EMBL/GenBank/DDBJ databases">
        <authorList>
            <person name="Nunn A."/>
            <person name="Chopra R."/>
            <person name="Nunn A."/>
            <person name="Contreras Garrido A."/>
        </authorList>
    </citation>
    <scope>NUCLEOTIDE SEQUENCE [LARGE SCALE GENOMIC DNA]</scope>
</reference>
<dbReference type="FunFam" id="1.20.1280.50:FF:000065">
    <property type="entry name" value="F-box protein SKIP23"/>
    <property type="match status" value="1"/>
</dbReference>
<name>A0AAU9RUN1_THLAR</name>
<proteinExistence type="predicted"/>
<dbReference type="InterPro" id="IPR036047">
    <property type="entry name" value="F-box-like_dom_sf"/>
</dbReference>
<protein>
    <recommendedName>
        <fullName evidence="1">F-box domain-containing protein</fullName>
    </recommendedName>
</protein>